<dbReference type="EMBL" id="LAZR01035115">
    <property type="protein sequence ID" value="KKL28392.1"/>
    <property type="molecule type" value="Genomic_DNA"/>
</dbReference>
<evidence type="ECO:0000256" key="2">
    <source>
        <dbReference type="ARBA" id="ARBA00022553"/>
    </source>
</evidence>
<protein>
    <recommendedName>
        <fullName evidence="3">Carrier domain-containing protein</fullName>
    </recommendedName>
</protein>
<dbReference type="GO" id="GO:0000036">
    <property type="term" value="F:acyl carrier activity"/>
    <property type="evidence" value="ECO:0007669"/>
    <property type="project" value="TreeGrafter"/>
</dbReference>
<proteinExistence type="inferred from homology"/>
<dbReference type="GO" id="GO:0009245">
    <property type="term" value="P:lipid A biosynthetic process"/>
    <property type="evidence" value="ECO:0007669"/>
    <property type="project" value="TreeGrafter"/>
</dbReference>
<dbReference type="NCBIfam" id="TIGR00517">
    <property type="entry name" value="acyl_carrier"/>
    <property type="match status" value="1"/>
</dbReference>
<organism evidence="4">
    <name type="scientific">marine sediment metagenome</name>
    <dbReference type="NCBI Taxonomy" id="412755"/>
    <lineage>
        <taxon>unclassified sequences</taxon>
        <taxon>metagenomes</taxon>
        <taxon>ecological metagenomes</taxon>
    </lineage>
</organism>
<reference evidence="4" key="1">
    <citation type="journal article" date="2015" name="Nature">
        <title>Complex archaea that bridge the gap between prokaryotes and eukaryotes.</title>
        <authorList>
            <person name="Spang A."/>
            <person name="Saw J.H."/>
            <person name="Jorgensen S.L."/>
            <person name="Zaremba-Niedzwiedzka K."/>
            <person name="Martijn J."/>
            <person name="Lind A.E."/>
            <person name="van Eijk R."/>
            <person name="Schleper C."/>
            <person name="Guy L."/>
            <person name="Ettema T.J."/>
        </authorList>
    </citation>
    <scope>NUCLEOTIDE SEQUENCE</scope>
</reference>
<dbReference type="NCBIfam" id="NF002148">
    <property type="entry name" value="PRK00982.1-2"/>
    <property type="match status" value="1"/>
</dbReference>
<comment type="caution">
    <text evidence="4">The sequence shown here is derived from an EMBL/GenBank/DDBJ whole genome shotgun (WGS) entry which is preliminary data.</text>
</comment>
<dbReference type="Pfam" id="PF00550">
    <property type="entry name" value="PP-binding"/>
    <property type="match status" value="1"/>
</dbReference>
<dbReference type="Gene3D" id="1.10.1200.10">
    <property type="entry name" value="ACP-like"/>
    <property type="match status" value="1"/>
</dbReference>
<dbReference type="InterPro" id="IPR003231">
    <property type="entry name" value="ACP"/>
</dbReference>
<dbReference type="PROSITE" id="PS50075">
    <property type="entry name" value="CARRIER"/>
    <property type="match status" value="1"/>
</dbReference>
<dbReference type="SUPFAM" id="SSF47336">
    <property type="entry name" value="ACP-like"/>
    <property type="match status" value="1"/>
</dbReference>
<dbReference type="PANTHER" id="PTHR20863">
    <property type="entry name" value="ACYL CARRIER PROTEIN"/>
    <property type="match status" value="1"/>
</dbReference>
<dbReference type="PANTHER" id="PTHR20863:SF76">
    <property type="entry name" value="CARRIER DOMAIN-CONTAINING PROTEIN"/>
    <property type="match status" value="1"/>
</dbReference>
<evidence type="ECO:0000259" key="3">
    <source>
        <dbReference type="PROSITE" id="PS50075"/>
    </source>
</evidence>
<keyword evidence="1" id="KW-0596">Phosphopantetheine</keyword>
<name>A0A0F9CPQ0_9ZZZZ</name>
<dbReference type="GO" id="GO:0016020">
    <property type="term" value="C:membrane"/>
    <property type="evidence" value="ECO:0007669"/>
    <property type="project" value="GOC"/>
</dbReference>
<sequence length="85" mass="9663">MSVEERVKKIVIQQLKAREDEATSEARFVQDLGAESIDSIELMAAFEAEFDIEIPPEEGERVQAVGEAVEYIEKKLKEKDSSYKN</sequence>
<evidence type="ECO:0000313" key="4">
    <source>
        <dbReference type="EMBL" id="KKL28392.1"/>
    </source>
</evidence>
<dbReference type="InterPro" id="IPR009081">
    <property type="entry name" value="PP-bd_ACP"/>
</dbReference>
<dbReference type="GO" id="GO:0000035">
    <property type="term" value="F:acyl binding"/>
    <property type="evidence" value="ECO:0007669"/>
    <property type="project" value="TreeGrafter"/>
</dbReference>
<evidence type="ECO:0000256" key="1">
    <source>
        <dbReference type="ARBA" id="ARBA00022450"/>
    </source>
</evidence>
<gene>
    <name evidence="4" type="ORF">LCGC14_2375600</name>
</gene>
<dbReference type="AlphaFoldDB" id="A0A0F9CPQ0"/>
<feature type="domain" description="Carrier" evidence="3">
    <location>
        <begin position="1"/>
        <end position="76"/>
    </location>
</feature>
<dbReference type="InterPro" id="IPR036736">
    <property type="entry name" value="ACP-like_sf"/>
</dbReference>
<dbReference type="HAMAP" id="MF_01217">
    <property type="entry name" value="Acyl_carrier"/>
    <property type="match status" value="1"/>
</dbReference>
<keyword evidence="2" id="KW-0597">Phosphoprotein</keyword>
<accession>A0A0F9CPQ0</accession>
<dbReference type="GO" id="GO:0005829">
    <property type="term" value="C:cytosol"/>
    <property type="evidence" value="ECO:0007669"/>
    <property type="project" value="TreeGrafter"/>
</dbReference>
<dbReference type="NCBIfam" id="NF002150">
    <property type="entry name" value="PRK00982.1-4"/>
    <property type="match status" value="1"/>
</dbReference>